<evidence type="ECO:0000256" key="5">
    <source>
        <dbReference type="ARBA" id="ARBA00022989"/>
    </source>
</evidence>
<feature type="transmembrane region" description="Helical" evidence="7">
    <location>
        <begin position="6"/>
        <end position="27"/>
    </location>
</feature>
<evidence type="ECO:0000256" key="3">
    <source>
        <dbReference type="ARBA" id="ARBA00022448"/>
    </source>
</evidence>
<feature type="transmembrane region" description="Helical" evidence="7">
    <location>
        <begin position="277"/>
        <end position="294"/>
    </location>
</feature>
<sequence length="545" mass="56775">MDHHAFTPLAATLLIILATGLAAGVICRRLNASLMVGYLLAGALIGGGGGLGLVGDESEALEGVAMVGALLLLFSIGIEFSLEELLGLGRNIVAGGVTQMALSAAPVALIAHGFGMSWQASMLVGAAAALSSTVLVFRGLAELGQLESRSGRRAVGILLFQDVALVPLILLTPLLSGQGEPPAAAAFAALAGKSALFLISFLVVKRLLHRWAIQLIAELRSPELVCLFAVVMLGGACLTAVQLDLPPAIGALAAGVAFSGSRLSTQIDSILLPFRETFAAVFFVTLGAILRPAVFLEEPVLMTLGLLGMIAVKALAGAMALRLTGLSWQSAAGMGLGLAQLGEFSFLLLLAGLRGEVISEQDYNRTLFIALGTLIATPLLLKFGVRFLRSDEQHRRPRLSLPEIEGEGSRVLIVGAGPIGRDVAAYLETSGWRVGMMDLSPVNLHPFAQQGFDTTVGDARERSTLEQAGIASMRLAIVCLPNDDITTHVTAAIRAANGKCAVVARCRYVLNMAAARKAGAAEVVSEEAEAARAILDRVRRVVGGV</sequence>
<gene>
    <name evidence="9" type="primary">kefC</name>
    <name evidence="9" type="ORF">I41_41160</name>
</gene>
<dbReference type="SUPFAM" id="SSF51735">
    <property type="entry name" value="NAD(P)-binding Rossmann-fold domains"/>
    <property type="match status" value="1"/>
</dbReference>
<keyword evidence="6 7" id="KW-0472">Membrane</keyword>
<feature type="transmembrane region" description="Helical" evidence="7">
    <location>
        <begin position="224"/>
        <end position="241"/>
    </location>
</feature>
<dbReference type="Pfam" id="PF00999">
    <property type="entry name" value="Na_H_Exchanger"/>
    <property type="match status" value="1"/>
</dbReference>
<dbReference type="GO" id="GO:0006813">
    <property type="term" value="P:potassium ion transport"/>
    <property type="evidence" value="ECO:0007669"/>
    <property type="project" value="InterPro"/>
</dbReference>
<keyword evidence="5 7" id="KW-1133">Transmembrane helix</keyword>
<feature type="transmembrane region" description="Helical" evidence="7">
    <location>
        <begin position="92"/>
        <end position="114"/>
    </location>
</feature>
<dbReference type="InterPro" id="IPR038770">
    <property type="entry name" value="Na+/solute_symporter_sf"/>
</dbReference>
<feature type="transmembrane region" description="Helical" evidence="7">
    <location>
        <begin position="34"/>
        <end position="54"/>
    </location>
</feature>
<accession>A0A517U2Q3</accession>
<evidence type="ECO:0000256" key="6">
    <source>
        <dbReference type="ARBA" id="ARBA00023136"/>
    </source>
</evidence>
<comment type="similarity">
    <text evidence="2">Belongs to the monovalent cation:proton antiporter 2 (CPA2) transporter (TC 2.A.37) family.</text>
</comment>
<name>A0A517U2Q3_9BACT</name>
<keyword evidence="4 7" id="KW-0812">Transmembrane</keyword>
<feature type="transmembrane region" description="Helical" evidence="7">
    <location>
        <begin position="300"/>
        <end position="321"/>
    </location>
</feature>
<feature type="transmembrane region" description="Helical" evidence="7">
    <location>
        <begin position="183"/>
        <end position="204"/>
    </location>
</feature>
<evidence type="ECO:0000313" key="9">
    <source>
        <dbReference type="EMBL" id="QDT74912.1"/>
    </source>
</evidence>
<evidence type="ECO:0000256" key="1">
    <source>
        <dbReference type="ARBA" id="ARBA00004141"/>
    </source>
</evidence>
<feature type="transmembrane region" description="Helical" evidence="7">
    <location>
        <begin position="120"/>
        <end position="141"/>
    </location>
</feature>
<evidence type="ECO:0000256" key="4">
    <source>
        <dbReference type="ARBA" id="ARBA00022692"/>
    </source>
</evidence>
<dbReference type="PANTHER" id="PTHR42751:SF3">
    <property type="entry name" value="SODIUM_GLUTAMATE SYMPORTER"/>
    <property type="match status" value="1"/>
</dbReference>
<dbReference type="GO" id="GO:0015297">
    <property type="term" value="F:antiporter activity"/>
    <property type="evidence" value="ECO:0007669"/>
    <property type="project" value="InterPro"/>
</dbReference>
<feature type="transmembrane region" description="Helical" evidence="7">
    <location>
        <begin position="333"/>
        <end position="355"/>
    </location>
</feature>
<feature type="transmembrane region" description="Helical" evidence="7">
    <location>
        <begin position="153"/>
        <end position="171"/>
    </location>
</feature>
<dbReference type="PROSITE" id="PS51201">
    <property type="entry name" value="RCK_N"/>
    <property type="match status" value="1"/>
</dbReference>
<keyword evidence="3" id="KW-0813">Transport</keyword>
<reference evidence="9 10" key="1">
    <citation type="submission" date="2019-02" db="EMBL/GenBank/DDBJ databases">
        <title>Deep-cultivation of Planctomycetes and their phenomic and genomic characterization uncovers novel biology.</title>
        <authorList>
            <person name="Wiegand S."/>
            <person name="Jogler M."/>
            <person name="Boedeker C."/>
            <person name="Pinto D."/>
            <person name="Vollmers J."/>
            <person name="Rivas-Marin E."/>
            <person name="Kohn T."/>
            <person name="Peeters S.H."/>
            <person name="Heuer A."/>
            <person name="Rast P."/>
            <person name="Oberbeckmann S."/>
            <person name="Bunk B."/>
            <person name="Jeske O."/>
            <person name="Meyerdierks A."/>
            <person name="Storesund J.E."/>
            <person name="Kallscheuer N."/>
            <person name="Luecker S."/>
            <person name="Lage O.M."/>
            <person name="Pohl T."/>
            <person name="Merkel B.J."/>
            <person name="Hornburger P."/>
            <person name="Mueller R.-W."/>
            <person name="Bruemmer F."/>
            <person name="Labrenz M."/>
            <person name="Spormann A.M."/>
            <person name="Op den Camp H."/>
            <person name="Overmann J."/>
            <person name="Amann R."/>
            <person name="Jetten M.S.M."/>
            <person name="Mascher T."/>
            <person name="Medema M.H."/>
            <person name="Devos D.P."/>
            <person name="Kaster A.-K."/>
            <person name="Ovreas L."/>
            <person name="Rohde M."/>
            <person name="Galperin M.Y."/>
            <person name="Jogler C."/>
        </authorList>
    </citation>
    <scope>NUCLEOTIDE SEQUENCE [LARGE SCALE GENOMIC DNA]</scope>
    <source>
        <strain evidence="9 10">I41</strain>
    </source>
</reference>
<feature type="transmembrane region" description="Helical" evidence="7">
    <location>
        <begin position="367"/>
        <end position="388"/>
    </location>
</feature>
<dbReference type="Pfam" id="PF02254">
    <property type="entry name" value="TrkA_N"/>
    <property type="match status" value="1"/>
</dbReference>
<dbReference type="InterPro" id="IPR003148">
    <property type="entry name" value="RCK_N"/>
</dbReference>
<dbReference type="KEGG" id="llh:I41_41160"/>
<evidence type="ECO:0000259" key="8">
    <source>
        <dbReference type="PROSITE" id="PS51201"/>
    </source>
</evidence>
<protein>
    <submittedName>
        <fullName evidence="9">Glutathione-regulated potassium-efflux system protein KefC</fullName>
    </submittedName>
</protein>
<evidence type="ECO:0000256" key="2">
    <source>
        <dbReference type="ARBA" id="ARBA00005551"/>
    </source>
</evidence>
<evidence type="ECO:0000256" key="7">
    <source>
        <dbReference type="SAM" id="Phobius"/>
    </source>
</evidence>
<comment type="subcellular location">
    <subcellularLocation>
        <location evidence="1">Membrane</location>
        <topology evidence="1">Multi-pass membrane protein</topology>
    </subcellularLocation>
</comment>
<keyword evidence="10" id="KW-1185">Reference proteome</keyword>
<feature type="domain" description="RCK N-terminal" evidence="8">
    <location>
        <begin position="408"/>
        <end position="525"/>
    </location>
</feature>
<dbReference type="OrthoDB" id="9793589at2"/>
<dbReference type="Proteomes" id="UP000317909">
    <property type="component" value="Chromosome"/>
</dbReference>
<dbReference type="RefSeq" id="WP_145434626.1">
    <property type="nucleotide sequence ID" value="NZ_CP036339.1"/>
</dbReference>
<dbReference type="Gene3D" id="1.20.1530.20">
    <property type="match status" value="1"/>
</dbReference>
<dbReference type="GO" id="GO:1902600">
    <property type="term" value="P:proton transmembrane transport"/>
    <property type="evidence" value="ECO:0007669"/>
    <property type="project" value="InterPro"/>
</dbReference>
<dbReference type="PANTHER" id="PTHR42751">
    <property type="entry name" value="SODIUM/HYDROGEN EXCHANGER FAMILY/TRKA DOMAIN PROTEIN"/>
    <property type="match status" value="1"/>
</dbReference>
<dbReference type="Gene3D" id="3.40.50.720">
    <property type="entry name" value="NAD(P)-binding Rossmann-like Domain"/>
    <property type="match status" value="1"/>
</dbReference>
<feature type="transmembrane region" description="Helical" evidence="7">
    <location>
        <begin position="60"/>
        <end position="80"/>
    </location>
</feature>
<proteinExistence type="inferred from homology"/>
<dbReference type="InterPro" id="IPR006153">
    <property type="entry name" value="Cation/H_exchanger_TM"/>
</dbReference>
<dbReference type="InterPro" id="IPR036291">
    <property type="entry name" value="NAD(P)-bd_dom_sf"/>
</dbReference>
<organism evidence="9 10">
    <name type="scientific">Lacipirellula limnantheis</name>
    <dbReference type="NCBI Taxonomy" id="2528024"/>
    <lineage>
        <taxon>Bacteria</taxon>
        <taxon>Pseudomonadati</taxon>
        <taxon>Planctomycetota</taxon>
        <taxon>Planctomycetia</taxon>
        <taxon>Pirellulales</taxon>
        <taxon>Lacipirellulaceae</taxon>
        <taxon>Lacipirellula</taxon>
    </lineage>
</organism>
<dbReference type="AlphaFoldDB" id="A0A517U2Q3"/>
<dbReference type="EMBL" id="CP036339">
    <property type="protein sequence ID" value="QDT74912.1"/>
    <property type="molecule type" value="Genomic_DNA"/>
</dbReference>
<dbReference type="GO" id="GO:0016020">
    <property type="term" value="C:membrane"/>
    <property type="evidence" value="ECO:0007669"/>
    <property type="project" value="UniProtKB-SubCell"/>
</dbReference>
<evidence type="ECO:0000313" key="10">
    <source>
        <dbReference type="Proteomes" id="UP000317909"/>
    </source>
</evidence>